<sequence length="216" mass="24341">MTADKGNVDFMIKTAKLSYNGDVFIQVNKEEASKYYKMAADNGDIESALIYAKMMHRGDGIPVNIAEAFTYYTLIADKGNVESMIEYANIVCIGEGGVTKDQKEAAKYYKMAADQGDVISMVNHKAEAARYFKLAADQGNAKAMISFADMINNKIEGVEMDRNKSKEYYKMASKKGDAESMLILANIIYFEENDERSKEEGHHYLKRMQNMVMSMQ</sequence>
<comment type="similarity">
    <text evidence="1">Belongs to the sel-1 family.</text>
</comment>
<name>A0ABR2HHF6_9EUKA</name>
<dbReference type="Pfam" id="PF08238">
    <property type="entry name" value="Sel1"/>
    <property type="match status" value="5"/>
</dbReference>
<dbReference type="InterPro" id="IPR050767">
    <property type="entry name" value="Sel1_AlgK"/>
</dbReference>
<dbReference type="EMBL" id="JAPFFF010000028">
    <property type="protein sequence ID" value="KAK8847211.1"/>
    <property type="molecule type" value="Genomic_DNA"/>
</dbReference>
<gene>
    <name evidence="2" type="ORF">M9Y10_019795</name>
</gene>
<comment type="caution">
    <text evidence="2">The sequence shown here is derived from an EMBL/GenBank/DDBJ whole genome shotgun (WGS) entry which is preliminary data.</text>
</comment>
<evidence type="ECO:0008006" key="4">
    <source>
        <dbReference type="Google" id="ProtNLM"/>
    </source>
</evidence>
<proteinExistence type="inferred from homology"/>
<protein>
    <recommendedName>
        <fullName evidence="4">Sel1 repeat protein</fullName>
    </recommendedName>
</protein>
<evidence type="ECO:0000313" key="2">
    <source>
        <dbReference type="EMBL" id="KAK8847211.1"/>
    </source>
</evidence>
<reference evidence="2 3" key="1">
    <citation type="submission" date="2024-04" db="EMBL/GenBank/DDBJ databases">
        <title>Tritrichomonas musculus Genome.</title>
        <authorList>
            <person name="Alves-Ferreira E."/>
            <person name="Grigg M."/>
            <person name="Lorenzi H."/>
            <person name="Galac M."/>
        </authorList>
    </citation>
    <scope>NUCLEOTIDE SEQUENCE [LARGE SCALE GENOMIC DNA]</scope>
    <source>
        <strain evidence="2 3">EAF2021</strain>
    </source>
</reference>
<accession>A0ABR2HHF6</accession>
<dbReference type="Gene3D" id="1.25.40.10">
    <property type="entry name" value="Tetratricopeptide repeat domain"/>
    <property type="match status" value="1"/>
</dbReference>
<dbReference type="PANTHER" id="PTHR11102">
    <property type="entry name" value="SEL-1-LIKE PROTEIN"/>
    <property type="match status" value="1"/>
</dbReference>
<evidence type="ECO:0000313" key="3">
    <source>
        <dbReference type="Proteomes" id="UP001470230"/>
    </source>
</evidence>
<keyword evidence="3" id="KW-1185">Reference proteome</keyword>
<evidence type="ECO:0000256" key="1">
    <source>
        <dbReference type="ARBA" id="ARBA00038101"/>
    </source>
</evidence>
<dbReference type="SMART" id="SM00671">
    <property type="entry name" value="SEL1"/>
    <property type="match status" value="5"/>
</dbReference>
<dbReference type="InterPro" id="IPR006597">
    <property type="entry name" value="Sel1-like"/>
</dbReference>
<dbReference type="Proteomes" id="UP001470230">
    <property type="component" value="Unassembled WGS sequence"/>
</dbReference>
<organism evidence="2 3">
    <name type="scientific">Tritrichomonas musculus</name>
    <dbReference type="NCBI Taxonomy" id="1915356"/>
    <lineage>
        <taxon>Eukaryota</taxon>
        <taxon>Metamonada</taxon>
        <taxon>Parabasalia</taxon>
        <taxon>Tritrichomonadida</taxon>
        <taxon>Tritrichomonadidae</taxon>
        <taxon>Tritrichomonas</taxon>
    </lineage>
</organism>
<dbReference type="PANTHER" id="PTHR11102:SF160">
    <property type="entry name" value="ERAD-ASSOCIATED E3 UBIQUITIN-PROTEIN LIGASE COMPONENT HRD3"/>
    <property type="match status" value="1"/>
</dbReference>
<dbReference type="SUPFAM" id="SSF81901">
    <property type="entry name" value="HCP-like"/>
    <property type="match status" value="2"/>
</dbReference>
<dbReference type="InterPro" id="IPR011990">
    <property type="entry name" value="TPR-like_helical_dom_sf"/>
</dbReference>